<evidence type="ECO:0008006" key="3">
    <source>
        <dbReference type="Google" id="ProtNLM"/>
    </source>
</evidence>
<evidence type="ECO:0000313" key="1">
    <source>
        <dbReference type="EMBL" id="GGO28606.1"/>
    </source>
</evidence>
<keyword evidence="2" id="KW-1185">Reference proteome</keyword>
<organism evidence="1 2">
    <name type="scientific">Gemmobacter aquaticus</name>
    <dbReference type="NCBI Taxonomy" id="490185"/>
    <lineage>
        <taxon>Bacteria</taxon>
        <taxon>Pseudomonadati</taxon>
        <taxon>Pseudomonadota</taxon>
        <taxon>Alphaproteobacteria</taxon>
        <taxon>Rhodobacterales</taxon>
        <taxon>Paracoccaceae</taxon>
        <taxon>Gemmobacter</taxon>
    </lineage>
</organism>
<dbReference type="RefSeq" id="WP_146285111.1">
    <property type="nucleotide sequence ID" value="NZ_BMLP01000001.1"/>
</dbReference>
<dbReference type="AlphaFoldDB" id="A0A917YHR7"/>
<dbReference type="Pfam" id="PF12096">
    <property type="entry name" value="DUF3572"/>
    <property type="match status" value="1"/>
</dbReference>
<dbReference type="EMBL" id="BMLP01000001">
    <property type="protein sequence ID" value="GGO28606.1"/>
    <property type="molecule type" value="Genomic_DNA"/>
</dbReference>
<dbReference type="Proteomes" id="UP000598196">
    <property type="component" value="Unassembled WGS sequence"/>
</dbReference>
<comment type="caution">
    <text evidence="1">The sequence shown here is derived from an EMBL/GenBank/DDBJ whole genome shotgun (WGS) entry which is preliminary data.</text>
</comment>
<protein>
    <recommendedName>
        <fullName evidence="3">DUF3572 domain-containing protein</fullName>
    </recommendedName>
</protein>
<dbReference type="InterPro" id="IPR021955">
    <property type="entry name" value="DUF3572"/>
</dbReference>
<dbReference type="OrthoDB" id="7356934at2"/>
<sequence>MRQESAETLALQALGWLLSRDDLVPQFMAATGASPDDLRALAADPGFLGAVLDFLLTDDQMVQAFAGDAGLAPDLPMRARAALPGGMVPDWT</sequence>
<gene>
    <name evidence="1" type="ORF">GCM10010991_11610</name>
</gene>
<proteinExistence type="predicted"/>
<reference evidence="1 2" key="1">
    <citation type="journal article" date="2014" name="Int. J. Syst. Evol. Microbiol.">
        <title>Complete genome sequence of Corynebacterium casei LMG S-19264T (=DSM 44701T), isolated from a smear-ripened cheese.</title>
        <authorList>
            <consortium name="US DOE Joint Genome Institute (JGI-PGF)"/>
            <person name="Walter F."/>
            <person name="Albersmeier A."/>
            <person name="Kalinowski J."/>
            <person name="Ruckert C."/>
        </authorList>
    </citation>
    <scope>NUCLEOTIDE SEQUENCE [LARGE SCALE GENOMIC DNA]</scope>
    <source>
        <strain evidence="1 2">CGMCC 1.7029</strain>
    </source>
</reference>
<evidence type="ECO:0000313" key="2">
    <source>
        <dbReference type="Proteomes" id="UP000598196"/>
    </source>
</evidence>
<name>A0A917YHR7_9RHOB</name>
<accession>A0A917YHR7</accession>